<proteinExistence type="predicted"/>
<dbReference type="PROSITE" id="PS51257">
    <property type="entry name" value="PROKAR_LIPOPROTEIN"/>
    <property type="match status" value="1"/>
</dbReference>
<dbReference type="RefSeq" id="WP_093841842.1">
    <property type="nucleotide sequence ID" value="NZ_FPAB01000001.1"/>
</dbReference>
<name>A0A1I6NWA3_9ACTN</name>
<dbReference type="STRING" id="1176198.SAMN05444716_10197"/>
<keyword evidence="2" id="KW-1185">Reference proteome</keyword>
<dbReference type="AlphaFoldDB" id="A0A1I6NWA3"/>
<dbReference type="Proteomes" id="UP000198873">
    <property type="component" value="Unassembled WGS sequence"/>
</dbReference>
<reference evidence="2" key="1">
    <citation type="submission" date="2016-10" db="EMBL/GenBank/DDBJ databases">
        <authorList>
            <person name="Varghese N."/>
            <person name="Submissions S."/>
        </authorList>
    </citation>
    <scope>NUCLEOTIDE SEQUENCE [LARGE SCALE GENOMIC DNA]</scope>
    <source>
        <strain evidence="2">CGMCC 4.7047</strain>
    </source>
</reference>
<dbReference type="EMBL" id="FPAB01000001">
    <property type="protein sequence ID" value="SFS32242.1"/>
    <property type="molecule type" value="Genomic_DNA"/>
</dbReference>
<accession>A0A1I6NWA3</accession>
<gene>
    <name evidence="1" type="ORF">SAMN05444716_10197</name>
</gene>
<evidence type="ECO:0000313" key="2">
    <source>
        <dbReference type="Proteomes" id="UP000198873"/>
    </source>
</evidence>
<organism evidence="1 2">
    <name type="scientific">Streptomyces harbinensis</name>
    <dbReference type="NCBI Taxonomy" id="1176198"/>
    <lineage>
        <taxon>Bacteria</taxon>
        <taxon>Bacillati</taxon>
        <taxon>Actinomycetota</taxon>
        <taxon>Actinomycetes</taxon>
        <taxon>Kitasatosporales</taxon>
        <taxon>Streptomycetaceae</taxon>
        <taxon>Streptomyces</taxon>
    </lineage>
</organism>
<evidence type="ECO:0000313" key="1">
    <source>
        <dbReference type="EMBL" id="SFS32242.1"/>
    </source>
</evidence>
<protein>
    <recommendedName>
        <fullName evidence="3">DUF2092 domain-containing protein</fullName>
    </recommendedName>
</protein>
<evidence type="ECO:0008006" key="3">
    <source>
        <dbReference type="Google" id="ProtNLM"/>
    </source>
</evidence>
<sequence>MERDSWRAALAASVAGVLLTGCAQTTLFKARGDRPDGGEVVLSEAAAREEPDDAGTPDEDVPLLDRTADEILLGAMGTSFGAESLRAVYTEDGPDGVIELDVHYDQAGRCTGSVTMRGTGGFELILDGEQAWLKPDEEMLENLVAEAPEFEDQIRELEGRYRHVGPDEADEDEFLGVCRSDEFMEVMDFLESLPEEDLTNDSPLEKGGLSTHEGSEVITVEGGDAEMWMSALVETGDDPYLRYWLIDDADADAVTEIWLSDFGVPVDIQVPPDDLVYGPDELIFDLFGELQV</sequence>